<organism evidence="1 2">
    <name type="scientific">Robertmurraya siralis</name>
    <dbReference type="NCBI Taxonomy" id="77777"/>
    <lineage>
        <taxon>Bacteria</taxon>
        <taxon>Bacillati</taxon>
        <taxon>Bacillota</taxon>
        <taxon>Bacilli</taxon>
        <taxon>Bacillales</taxon>
        <taxon>Bacillaceae</taxon>
        <taxon>Robertmurraya</taxon>
    </lineage>
</organism>
<dbReference type="AlphaFoldDB" id="A0A919WIT4"/>
<proteinExistence type="predicted"/>
<evidence type="ECO:0000313" key="1">
    <source>
        <dbReference type="EMBL" id="GIN62573.1"/>
    </source>
</evidence>
<gene>
    <name evidence="1" type="ORF">J27TS8_25660</name>
</gene>
<name>A0A919WIT4_9BACI</name>
<protein>
    <submittedName>
        <fullName evidence="1">Uncharacterized protein</fullName>
    </submittedName>
</protein>
<keyword evidence="2" id="KW-1185">Reference proteome</keyword>
<reference evidence="1" key="1">
    <citation type="submission" date="2021-03" db="EMBL/GenBank/DDBJ databases">
        <title>Antimicrobial resistance genes in bacteria isolated from Japanese honey, and their potential for conferring macrolide and lincosamide resistance in the American foulbrood pathogen Paenibacillus larvae.</title>
        <authorList>
            <person name="Okamoto M."/>
            <person name="Kumagai M."/>
            <person name="Kanamori H."/>
            <person name="Takamatsu D."/>
        </authorList>
    </citation>
    <scope>NUCLEOTIDE SEQUENCE</scope>
    <source>
        <strain evidence="1">J27TS8</strain>
    </source>
</reference>
<evidence type="ECO:0000313" key="2">
    <source>
        <dbReference type="Proteomes" id="UP000682111"/>
    </source>
</evidence>
<dbReference type="EMBL" id="BORC01000004">
    <property type="protein sequence ID" value="GIN62573.1"/>
    <property type="molecule type" value="Genomic_DNA"/>
</dbReference>
<accession>A0A919WIT4</accession>
<comment type="caution">
    <text evidence="1">The sequence shown here is derived from an EMBL/GenBank/DDBJ whole genome shotgun (WGS) entry which is preliminary data.</text>
</comment>
<dbReference type="Proteomes" id="UP000682111">
    <property type="component" value="Unassembled WGS sequence"/>
</dbReference>
<sequence length="59" mass="7049">MSVPHYVEVCENRGTDPINRIEAYMDCKEIIEQYNFEHHPHITEAVFKLNRKFPQSMVI</sequence>